<dbReference type="Pfam" id="PF02417">
    <property type="entry name" value="Chromate_transp"/>
    <property type="match status" value="2"/>
</dbReference>
<feature type="transmembrane region" description="Helical" evidence="7">
    <location>
        <begin position="50"/>
        <end position="75"/>
    </location>
</feature>
<accession>M1E5T3</accession>
<feature type="transmembrane region" description="Helical" evidence="7">
    <location>
        <begin position="118"/>
        <end position="149"/>
    </location>
</feature>
<evidence type="ECO:0000256" key="1">
    <source>
        <dbReference type="ARBA" id="ARBA00004651"/>
    </source>
</evidence>
<sequence>MIVNINKKIVKEKQWFSDKEFMEGLALCQTIPGATIIQLCSYIGLKLCGIPGAAVSLIGFMTPSFLFIIFFSYFYVVTKDSNFTKEIFMNLQTVIVALMIQATFVISKMNIKSTRSLFVAVIGTVLFWLKFSSFLTIFVSAIIGFFLFNDIKENSKKESFSEKKYLLFKNLKSALIMFLVLISVLLFSSFYDENLYNLSSTFAKISIVSFGSGYSGTSLMFKEIVEKYHMISPQTFLDGMIFGRVTPGPGMVSVFIGFVKFGMLGAVVAMTSIYLPALIVLVTVEPIFSRLKNFWIFQRLILSILSSFVGLLINVTFTFATLINWDIKQLVILMLSFTALTLKVSPLWVILVTAIVSIVLNVFMIIHI</sequence>
<feature type="transmembrane region" description="Helical" evidence="7">
    <location>
        <begin position="170"/>
        <end position="190"/>
    </location>
</feature>
<dbReference type="HOGENOM" id="CLU_018106_0_0_9"/>
<dbReference type="PANTHER" id="PTHR43663">
    <property type="entry name" value="CHROMATE TRANSPORT PROTEIN-RELATED"/>
    <property type="match status" value="1"/>
</dbReference>
<name>M1E5T3_9BACT</name>
<evidence type="ECO:0000256" key="4">
    <source>
        <dbReference type="ARBA" id="ARBA00022692"/>
    </source>
</evidence>
<gene>
    <name evidence="8" type="ORF">Thena_0846</name>
</gene>
<organism evidence="8 9">
    <name type="scientific">Thermodesulfobium narugense DSM 14796</name>
    <dbReference type="NCBI Taxonomy" id="747365"/>
    <lineage>
        <taxon>Bacteria</taxon>
        <taxon>Pseudomonadati</taxon>
        <taxon>Thermodesulfobiota</taxon>
        <taxon>Thermodesulfobiia</taxon>
        <taxon>Thermodesulfobiales</taxon>
        <taxon>Thermodesulfobiaceae</taxon>
        <taxon>Thermodesulfobium</taxon>
    </lineage>
</organism>
<evidence type="ECO:0000256" key="2">
    <source>
        <dbReference type="ARBA" id="ARBA00005262"/>
    </source>
</evidence>
<feature type="transmembrane region" description="Helical" evidence="7">
    <location>
        <begin position="87"/>
        <end position="106"/>
    </location>
</feature>
<keyword evidence="9" id="KW-1185">Reference proteome</keyword>
<dbReference type="KEGG" id="tnr:Thena_0846"/>
<keyword evidence="6 7" id="KW-0472">Membrane</keyword>
<dbReference type="EMBL" id="CP002690">
    <property type="protein sequence ID" value="AEE14476.1"/>
    <property type="molecule type" value="Genomic_DNA"/>
</dbReference>
<dbReference type="PIRSF" id="PIRSF004810">
    <property type="entry name" value="ChrA"/>
    <property type="match status" value="1"/>
</dbReference>
<feature type="transmembrane region" description="Helical" evidence="7">
    <location>
        <begin position="21"/>
        <end position="44"/>
    </location>
</feature>
<protein>
    <submittedName>
        <fullName evidence="8">Chromate transporter, chromate ion transporter (CHR) family</fullName>
    </submittedName>
</protein>
<evidence type="ECO:0000256" key="6">
    <source>
        <dbReference type="ARBA" id="ARBA00023136"/>
    </source>
</evidence>
<proteinExistence type="inferred from homology"/>
<comment type="subcellular location">
    <subcellularLocation>
        <location evidence="1">Cell membrane</location>
        <topology evidence="1">Multi-pass membrane protein</topology>
    </subcellularLocation>
</comment>
<dbReference type="AlphaFoldDB" id="M1E5T3"/>
<dbReference type="PANTHER" id="PTHR43663:SF1">
    <property type="entry name" value="CHROMATE TRANSPORTER"/>
    <property type="match status" value="1"/>
</dbReference>
<evidence type="ECO:0000256" key="3">
    <source>
        <dbReference type="ARBA" id="ARBA00022475"/>
    </source>
</evidence>
<comment type="similarity">
    <text evidence="2">Belongs to the chromate ion transporter (CHR) (TC 2.A.51) family.</text>
</comment>
<dbReference type="InterPro" id="IPR014047">
    <property type="entry name" value="Chr_Tranpt_l_chain"/>
</dbReference>
<keyword evidence="3" id="KW-1003">Cell membrane</keyword>
<dbReference type="GO" id="GO:0015109">
    <property type="term" value="F:chromate transmembrane transporter activity"/>
    <property type="evidence" value="ECO:0007669"/>
    <property type="project" value="InterPro"/>
</dbReference>
<evidence type="ECO:0000256" key="5">
    <source>
        <dbReference type="ARBA" id="ARBA00022989"/>
    </source>
</evidence>
<dbReference type="GO" id="GO:0005886">
    <property type="term" value="C:plasma membrane"/>
    <property type="evidence" value="ECO:0007669"/>
    <property type="project" value="UniProtKB-SubCell"/>
</dbReference>
<dbReference type="InterPro" id="IPR003370">
    <property type="entry name" value="Chromate_transpt"/>
</dbReference>
<feature type="transmembrane region" description="Helical" evidence="7">
    <location>
        <begin position="241"/>
        <end position="259"/>
    </location>
</feature>
<feature type="transmembrane region" description="Helical" evidence="7">
    <location>
        <begin position="300"/>
        <end position="325"/>
    </location>
</feature>
<dbReference type="NCBIfam" id="TIGR00937">
    <property type="entry name" value="2A51"/>
    <property type="match status" value="1"/>
</dbReference>
<evidence type="ECO:0000313" key="8">
    <source>
        <dbReference type="EMBL" id="AEE14476.1"/>
    </source>
</evidence>
<keyword evidence="5 7" id="KW-1133">Transmembrane helix</keyword>
<reference evidence="8 9" key="1">
    <citation type="submission" date="2011-04" db="EMBL/GenBank/DDBJ databases">
        <title>The complete genome of Thermodesulfobium narugense DSM 14796.</title>
        <authorList>
            <consortium name="US DOE Joint Genome Institute (JGI-PGF)"/>
            <person name="Lucas S."/>
            <person name="Han J."/>
            <person name="Lapidus A."/>
            <person name="Bruce D."/>
            <person name="Goodwin L."/>
            <person name="Pitluck S."/>
            <person name="Peters L."/>
            <person name="Kyrpides N."/>
            <person name="Mavromatis K."/>
            <person name="Pagani I."/>
            <person name="Ivanova N."/>
            <person name="Ovchinnikova G."/>
            <person name="Zhang X."/>
            <person name="Saunders L."/>
            <person name="Detter J.C."/>
            <person name="Tapia R."/>
            <person name="Han C."/>
            <person name="Land M."/>
            <person name="Hauser L."/>
            <person name="Markowitz V."/>
            <person name="Cheng J.-F."/>
            <person name="Hugenholtz P."/>
            <person name="Woyke T."/>
            <person name="Wu D."/>
            <person name="Spring S."/>
            <person name="Schroeder M."/>
            <person name="Brambilla E."/>
            <person name="Klenk H.-P."/>
            <person name="Eisen J.A."/>
        </authorList>
    </citation>
    <scope>NUCLEOTIDE SEQUENCE [LARGE SCALE GENOMIC DNA]</scope>
    <source>
        <strain evidence="8 9">DSM 14796</strain>
    </source>
</reference>
<feature type="transmembrane region" description="Helical" evidence="7">
    <location>
        <begin position="265"/>
        <end position="288"/>
    </location>
</feature>
<dbReference type="InterPro" id="IPR052518">
    <property type="entry name" value="CHR_Transporter"/>
</dbReference>
<evidence type="ECO:0000256" key="7">
    <source>
        <dbReference type="SAM" id="Phobius"/>
    </source>
</evidence>
<dbReference type="eggNOG" id="COG2059">
    <property type="taxonomic scope" value="Bacteria"/>
</dbReference>
<keyword evidence="4 7" id="KW-0812">Transmembrane</keyword>
<feature type="transmembrane region" description="Helical" evidence="7">
    <location>
        <begin position="345"/>
        <end position="366"/>
    </location>
</feature>
<evidence type="ECO:0000313" key="9">
    <source>
        <dbReference type="Proteomes" id="UP000011765"/>
    </source>
</evidence>
<dbReference type="Proteomes" id="UP000011765">
    <property type="component" value="Chromosome"/>
</dbReference>